<dbReference type="Proteomes" id="UP000298416">
    <property type="component" value="Unassembled WGS sequence"/>
</dbReference>
<dbReference type="GO" id="GO:0016763">
    <property type="term" value="F:pentosyltransferase activity"/>
    <property type="evidence" value="ECO:0007669"/>
    <property type="project" value="UniProtKB-ARBA"/>
</dbReference>
<reference evidence="6" key="2">
    <citation type="submission" date="2020-08" db="EMBL/GenBank/DDBJ databases">
        <title>Plant Genome Project.</title>
        <authorList>
            <person name="Zhang R.-G."/>
        </authorList>
    </citation>
    <scope>NUCLEOTIDE SEQUENCE</scope>
    <source>
        <strain evidence="6">Huo1</strain>
        <tissue evidence="6">Leaf</tissue>
    </source>
</reference>
<comment type="caution">
    <text evidence="6">The sequence shown here is derived from an EMBL/GenBank/DDBJ whole genome shotgun (WGS) entry which is preliminary data.</text>
</comment>
<dbReference type="AlphaFoldDB" id="A0A8X8XV70"/>
<dbReference type="InterPro" id="IPR007657">
    <property type="entry name" value="Glycosyltransferase_61"/>
</dbReference>
<dbReference type="PANTHER" id="PTHR20961:SF5">
    <property type="entry name" value="GLYCOSYLTRANSFERASE-RELATED"/>
    <property type="match status" value="1"/>
</dbReference>
<evidence type="ECO:0000259" key="5">
    <source>
        <dbReference type="Pfam" id="PF04577"/>
    </source>
</evidence>
<keyword evidence="7" id="KW-1185">Reference proteome</keyword>
<reference evidence="6" key="1">
    <citation type="submission" date="2018-01" db="EMBL/GenBank/DDBJ databases">
        <authorList>
            <person name="Mao J.F."/>
        </authorList>
    </citation>
    <scope>NUCLEOTIDE SEQUENCE</scope>
    <source>
        <strain evidence="6">Huo1</strain>
        <tissue evidence="6">Leaf</tissue>
    </source>
</reference>
<evidence type="ECO:0000256" key="4">
    <source>
        <dbReference type="ARBA" id="ARBA00023180"/>
    </source>
</evidence>
<proteinExistence type="predicted"/>
<protein>
    <recommendedName>
        <fullName evidence="5">Glycosyltransferase 61 catalytic domain-containing protein</fullName>
    </recommendedName>
</protein>
<evidence type="ECO:0000256" key="3">
    <source>
        <dbReference type="ARBA" id="ARBA00022679"/>
    </source>
</evidence>
<keyword evidence="2" id="KW-0328">Glycosyltransferase</keyword>
<evidence type="ECO:0000313" key="7">
    <source>
        <dbReference type="Proteomes" id="UP000298416"/>
    </source>
</evidence>
<feature type="domain" description="Glycosyltransferase 61 catalytic" evidence="5">
    <location>
        <begin position="98"/>
        <end position="273"/>
    </location>
</feature>
<keyword evidence="4" id="KW-0325">Glycoprotein</keyword>
<dbReference type="PANTHER" id="PTHR20961">
    <property type="entry name" value="GLYCOSYLTRANSFERASE"/>
    <property type="match status" value="1"/>
</dbReference>
<organism evidence="6">
    <name type="scientific">Salvia splendens</name>
    <name type="common">Scarlet sage</name>
    <dbReference type="NCBI Taxonomy" id="180675"/>
    <lineage>
        <taxon>Eukaryota</taxon>
        <taxon>Viridiplantae</taxon>
        <taxon>Streptophyta</taxon>
        <taxon>Embryophyta</taxon>
        <taxon>Tracheophyta</taxon>
        <taxon>Spermatophyta</taxon>
        <taxon>Magnoliopsida</taxon>
        <taxon>eudicotyledons</taxon>
        <taxon>Gunneridae</taxon>
        <taxon>Pentapetalae</taxon>
        <taxon>asterids</taxon>
        <taxon>lamiids</taxon>
        <taxon>Lamiales</taxon>
        <taxon>Lamiaceae</taxon>
        <taxon>Nepetoideae</taxon>
        <taxon>Mentheae</taxon>
        <taxon>Salviinae</taxon>
        <taxon>Salvia</taxon>
        <taxon>Salvia subgen. Calosphace</taxon>
        <taxon>core Calosphace</taxon>
    </lineage>
</organism>
<dbReference type="GO" id="GO:0000139">
    <property type="term" value="C:Golgi membrane"/>
    <property type="evidence" value="ECO:0007669"/>
    <property type="project" value="UniProtKB-SubCell"/>
</dbReference>
<comment type="subcellular location">
    <subcellularLocation>
        <location evidence="1">Golgi apparatus membrane</location>
        <topology evidence="1">Single-pass type II membrane protein</topology>
    </subcellularLocation>
</comment>
<accession>A0A8X8XV70</accession>
<evidence type="ECO:0000256" key="2">
    <source>
        <dbReference type="ARBA" id="ARBA00022676"/>
    </source>
</evidence>
<dbReference type="Pfam" id="PF04577">
    <property type="entry name" value="Glyco_transf_61"/>
    <property type="match status" value="1"/>
</dbReference>
<dbReference type="EMBL" id="PNBA02000006">
    <property type="protein sequence ID" value="KAG6421065.1"/>
    <property type="molecule type" value="Genomic_DNA"/>
</dbReference>
<sequence length="295" mass="33001">MTGHSRMKNYSNYRCEAYEFTGDIRLQGSSATVFIGSPIDENIPHEIKPYARKYDSPGMVAISSVQIKAAPPEKLPVCTKTLDAPGILFSTGGYTHNYFHSITDVMVPLFATSQRFNRDVIFLVINHNDSRFTTEHRKTLETLSRYELVDIDKENQTLCFTNLIVGLIAHPSDLTIDPSPFSRLSTRNLTRLLRNTYSLKRDSVGDHTRPRLLVVSRKICRRLSNEVQLVELAQEVGFDSALQDLGDHLESSAKIVNSMDVMVGVHGAGLTNMDVKLDLPSFKDTLLKALDILAA</sequence>
<name>A0A8X8XV70_SALSN</name>
<gene>
    <name evidence="6" type="ORF">SASPL_117614</name>
</gene>
<keyword evidence="3" id="KW-0808">Transferase</keyword>
<evidence type="ECO:0000313" key="6">
    <source>
        <dbReference type="EMBL" id="KAG6421065.1"/>
    </source>
</evidence>
<evidence type="ECO:0000256" key="1">
    <source>
        <dbReference type="ARBA" id="ARBA00004323"/>
    </source>
</evidence>
<dbReference type="InterPro" id="IPR049625">
    <property type="entry name" value="Glyco_transf_61_cat"/>
</dbReference>